<dbReference type="Pfam" id="PF00135">
    <property type="entry name" value="COesterase"/>
    <property type="match status" value="1"/>
</dbReference>
<dbReference type="AlphaFoldDB" id="A0A6P8HWQ3"/>
<evidence type="ECO:0000313" key="5">
    <source>
        <dbReference type="Proteomes" id="UP000515163"/>
    </source>
</evidence>
<dbReference type="InterPro" id="IPR051093">
    <property type="entry name" value="Neuroligin/BSAL"/>
</dbReference>
<proteinExistence type="inferred from homology"/>
<evidence type="ECO:0000259" key="4">
    <source>
        <dbReference type="Pfam" id="PF00135"/>
    </source>
</evidence>
<gene>
    <name evidence="6" type="primary">LOC116296849</name>
</gene>
<dbReference type="SUPFAM" id="SSF53474">
    <property type="entry name" value="alpha/beta-Hydrolases"/>
    <property type="match status" value="1"/>
</dbReference>
<keyword evidence="2 3" id="KW-0732">Signal</keyword>
<dbReference type="PROSITE" id="PS00941">
    <property type="entry name" value="CARBOXYLESTERASE_B_2"/>
    <property type="match status" value="1"/>
</dbReference>
<dbReference type="KEGG" id="aten:116296849"/>
<evidence type="ECO:0000256" key="2">
    <source>
        <dbReference type="ARBA" id="ARBA00022729"/>
    </source>
</evidence>
<dbReference type="PANTHER" id="PTHR43903">
    <property type="entry name" value="NEUROLIGIN"/>
    <property type="match status" value="1"/>
</dbReference>
<evidence type="ECO:0000313" key="6">
    <source>
        <dbReference type="RefSeq" id="XP_031560819.1"/>
    </source>
</evidence>
<dbReference type="Proteomes" id="UP000515163">
    <property type="component" value="Unplaced"/>
</dbReference>
<evidence type="ECO:0000256" key="1">
    <source>
        <dbReference type="ARBA" id="ARBA00005964"/>
    </source>
</evidence>
<dbReference type="InParanoid" id="A0A6P8HWQ3"/>
<dbReference type="GeneID" id="116296849"/>
<feature type="signal peptide" evidence="3">
    <location>
        <begin position="1"/>
        <end position="25"/>
    </location>
</feature>
<name>A0A6P8HWQ3_ACTTE</name>
<reference evidence="6" key="1">
    <citation type="submission" date="2025-08" db="UniProtKB">
        <authorList>
            <consortium name="RefSeq"/>
        </authorList>
    </citation>
    <scope>IDENTIFICATION</scope>
    <source>
        <tissue evidence="6">Tentacle</tissue>
    </source>
</reference>
<dbReference type="InterPro" id="IPR002018">
    <property type="entry name" value="CarbesteraseB"/>
</dbReference>
<comment type="similarity">
    <text evidence="1">Belongs to the type-B carboxylesterase/lipase family.</text>
</comment>
<dbReference type="RefSeq" id="XP_031560819.1">
    <property type="nucleotide sequence ID" value="XM_031704959.1"/>
</dbReference>
<evidence type="ECO:0000256" key="3">
    <source>
        <dbReference type="SAM" id="SignalP"/>
    </source>
</evidence>
<organism evidence="5 6">
    <name type="scientific">Actinia tenebrosa</name>
    <name type="common">Australian red waratah sea anemone</name>
    <dbReference type="NCBI Taxonomy" id="6105"/>
    <lineage>
        <taxon>Eukaryota</taxon>
        <taxon>Metazoa</taxon>
        <taxon>Cnidaria</taxon>
        <taxon>Anthozoa</taxon>
        <taxon>Hexacorallia</taxon>
        <taxon>Actiniaria</taxon>
        <taxon>Actiniidae</taxon>
        <taxon>Actinia</taxon>
    </lineage>
</organism>
<keyword evidence="5" id="KW-1185">Reference proteome</keyword>
<dbReference type="Gene3D" id="3.40.50.1820">
    <property type="entry name" value="alpha/beta hydrolase"/>
    <property type="match status" value="1"/>
</dbReference>
<dbReference type="OrthoDB" id="3200163at2759"/>
<accession>A0A6P8HWQ3</accession>
<sequence length="579" mass="65855">MFNSFTRSEFISLIYLVVHITSVATTNNVVDTKQGKVKGVRQEVEVDNKQKKNVYKFLGVPYAQKPIGDLRFKPPQALSARRSSDYDATSLRPICTQPQYYFDSIKGAWPEFDETKDMSEDCLYLNIYTPSIKSCKKKYPVIFYIHGGSYVAGTPTRDISPGEYLPTRGVVLVTIQYRLGTFGFFTTGDSEAPGNVGLLDQVEALKWVQQNIEGFCGDKNSVTLLGESAGGSSVSLHYLSPLSRGLFHRGIAVSGVDLSPFAYKPKSTVLKASETLISKLNCERNNSKATLQCLQSSSISDIRKNAPSPFLMQPFVDKHFLPDEPQQLRTEGKFRKLPLMSGFVSQEGAMLLESKKKEEYNTEGFRKYLEDFLKMSFQRTKDKALTAFNALEFQFTPWGFLSNGPKHRRKLVEMLSDFYVAAPTHAALTYHSDYGAPTYMFEFAHRSKLHPKPKWMGVIHEDTTPYKFGLPLLNSKTRLKFDEKDKKVSDTLVTMFTNFAKFGKPIPTPVKIIKWLKFKSFRTSYMKVKEKPFLTSRYYPLRMAFWNKYFPTLLPDKEDSVLGDEVADLSGTANFDQMW</sequence>
<dbReference type="InterPro" id="IPR019819">
    <property type="entry name" value="Carboxylesterase_B_CS"/>
</dbReference>
<dbReference type="InterPro" id="IPR029058">
    <property type="entry name" value="AB_hydrolase_fold"/>
</dbReference>
<protein>
    <submittedName>
        <fullName evidence="6">Cholinesterase 1-like</fullName>
    </submittedName>
</protein>
<feature type="domain" description="Carboxylesterase type B" evidence="4">
    <location>
        <begin position="27"/>
        <end position="546"/>
    </location>
</feature>
<feature type="chain" id="PRO_5028117567" evidence="3">
    <location>
        <begin position="26"/>
        <end position="579"/>
    </location>
</feature>